<accession>A0A5M3WUR8</accession>
<dbReference type="PROSITE" id="PS50943">
    <property type="entry name" value="HTH_CROC1"/>
    <property type="match status" value="1"/>
</dbReference>
<dbReference type="Gene3D" id="1.25.40.10">
    <property type="entry name" value="Tetratricopeptide repeat domain"/>
    <property type="match status" value="1"/>
</dbReference>
<dbReference type="InterPro" id="IPR011990">
    <property type="entry name" value="TPR-like_helical_dom_sf"/>
</dbReference>
<protein>
    <submittedName>
        <fullName evidence="3">Transcriptional regulator</fullName>
    </submittedName>
</protein>
<gene>
    <name evidence="3" type="ORF">Amac_060370</name>
</gene>
<dbReference type="Pfam" id="PF01381">
    <property type="entry name" value="HTH_3"/>
    <property type="match status" value="1"/>
</dbReference>
<comment type="caution">
    <text evidence="3">The sequence shown here is derived from an EMBL/GenBank/DDBJ whole genome shotgun (WGS) entry which is preliminary data.</text>
</comment>
<reference evidence="3 4" key="1">
    <citation type="submission" date="2019-10" db="EMBL/GenBank/DDBJ databases">
        <title>Whole genome shotgun sequence of Acrocarpospora macrocephala NBRC 16266.</title>
        <authorList>
            <person name="Ichikawa N."/>
            <person name="Kimura A."/>
            <person name="Kitahashi Y."/>
            <person name="Komaki H."/>
            <person name="Oguchi A."/>
        </authorList>
    </citation>
    <scope>NUCLEOTIDE SEQUENCE [LARGE SCALE GENOMIC DNA]</scope>
    <source>
        <strain evidence="3 4">NBRC 16266</strain>
    </source>
</reference>
<evidence type="ECO:0000313" key="4">
    <source>
        <dbReference type="Proteomes" id="UP000331127"/>
    </source>
</evidence>
<organism evidence="3 4">
    <name type="scientific">Acrocarpospora macrocephala</name>
    <dbReference type="NCBI Taxonomy" id="150177"/>
    <lineage>
        <taxon>Bacteria</taxon>
        <taxon>Bacillati</taxon>
        <taxon>Actinomycetota</taxon>
        <taxon>Actinomycetes</taxon>
        <taxon>Streptosporangiales</taxon>
        <taxon>Streptosporangiaceae</taxon>
        <taxon>Acrocarpospora</taxon>
    </lineage>
</organism>
<dbReference type="SUPFAM" id="SSF47413">
    <property type="entry name" value="lambda repressor-like DNA-binding domains"/>
    <property type="match status" value="1"/>
</dbReference>
<dbReference type="SMART" id="SM00028">
    <property type="entry name" value="TPR"/>
    <property type="match status" value="3"/>
</dbReference>
<keyword evidence="4" id="KW-1185">Reference proteome</keyword>
<dbReference type="SMART" id="SM00530">
    <property type="entry name" value="HTH_XRE"/>
    <property type="match status" value="1"/>
</dbReference>
<dbReference type="OrthoDB" id="3213425at2"/>
<dbReference type="InterPro" id="IPR010982">
    <property type="entry name" value="Lambda_DNA-bd_dom_sf"/>
</dbReference>
<dbReference type="GO" id="GO:0003677">
    <property type="term" value="F:DNA binding"/>
    <property type="evidence" value="ECO:0007669"/>
    <property type="project" value="InterPro"/>
</dbReference>
<feature type="domain" description="HTH cro/C1-type" evidence="2">
    <location>
        <begin position="7"/>
        <end position="61"/>
    </location>
</feature>
<evidence type="ECO:0000313" key="3">
    <source>
        <dbReference type="EMBL" id="GES12440.1"/>
    </source>
</evidence>
<dbReference type="RefSeq" id="WP_155357760.1">
    <property type="nucleotide sequence ID" value="NZ_BAAAHL010000021.1"/>
</dbReference>
<sequence>MTRRQDLAQRRRTLGYSQESLADALGTDRSTVARWERGQCEPQPYIRPKLARLLQVSLADLDNLVSPAENEHHVSSRSGSGHANPIAGHVVPGSESDEDDDMNRRDLLRLLSITGALVALPYAEPAQGQPPDSAMTTEPDPAQYEQLNDHLWQLFALSSSKQLVYPMVRRQLGVLTGDLEQARTMAGHRGVCMATADLFQLAGEIFFDANRYADAASCYSLAVSAAREVGAYDLLASALTRHAFICLYEHRHHEAETLLTVAARAADRGDPQLSTRHWVAAVRANAFAGLGELDACARQLDNAEHVLGLNGPVTRSGWLRFDGSRLAEERGACYLQLGRTGPAENALYQALDQANSPRRRSAVLTDLAMVGLRQGDLDHALRHGYAAAQVAEHTKSAGYVGRKLLSLRDRITPFATDKRVREFIDRIDVVVLDA</sequence>
<dbReference type="InterPro" id="IPR001387">
    <property type="entry name" value="Cro/C1-type_HTH"/>
</dbReference>
<dbReference type="SUPFAM" id="SSF48452">
    <property type="entry name" value="TPR-like"/>
    <property type="match status" value="1"/>
</dbReference>
<evidence type="ECO:0000256" key="1">
    <source>
        <dbReference type="SAM" id="MobiDB-lite"/>
    </source>
</evidence>
<dbReference type="Proteomes" id="UP000331127">
    <property type="component" value="Unassembled WGS sequence"/>
</dbReference>
<dbReference type="InterPro" id="IPR019734">
    <property type="entry name" value="TPR_rpt"/>
</dbReference>
<dbReference type="Gene3D" id="1.10.260.40">
    <property type="entry name" value="lambda repressor-like DNA-binding domains"/>
    <property type="match status" value="1"/>
</dbReference>
<dbReference type="CDD" id="cd00093">
    <property type="entry name" value="HTH_XRE"/>
    <property type="match status" value="1"/>
</dbReference>
<feature type="region of interest" description="Disordered" evidence="1">
    <location>
        <begin position="69"/>
        <end position="101"/>
    </location>
</feature>
<dbReference type="EMBL" id="BLAE01000036">
    <property type="protein sequence ID" value="GES12440.1"/>
    <property type="molecule type" value="Genomic_DNA"/>
</dbReference>
<name>A0A5M3WUR8_9ACTN</name>
<evidence type="ECO:0000259" key="2">
    <source>
        <dbReference type="PROSITE" id="PS50943"/>
    </source>
</evidence>
<proteinExistence type="predicted"/>
<dbReference type="AlphaFoldDB" id="A0A5M3WUR8"/>